<feature type="domain" description="Metallo-beta-lactamase" evidence="2">
    <location>
        <begin position="50"/>
        <end position="160"/>
    </location>
</feature>
<sequence>MVLQHAQTARAGARNYADWHAKAQGYGRLPDELEAAAARGTSAKGEPLSEEQRAGNRTHAALLRQWLAAGGMQTRWAPPDLTFGEGIDLELGNRTVSVRHLGRANTAGDVVLWDERTRTLVTGDIVVAPTPYSFGSYHSDWIGTLARLRAMKPARIVPGHGLVMGDDAYLQQLAALLEETRRQVRAGRHAGRTLEQLRAGIRLPEFEARFAGTDPARIRAFRAFFLQPGIEQAYKEARGETWLE</sequence>
<gene>
    <name evidence="3" type="ORF">GCM10007167_13870</name>
</gene>
<dbReference type="Proteomes" id="UP000636453">
    <property type="component" value="Unassembled WGS sequence"/>
</dbReference>
<evidence type="ECO:0000259" key="2">
    <source>
        <dbReference type="Pfam" id="PF00753"/>
    </source>
</evidence>
<dbReference type="Pfam" id="PF00753">
    <property type="entry name" value="Lactamase_B"/>
    <property type="match status" value="1"/>
</dbReference>
<organism evidence="3 4">
    <name type="scientific">Vulcaniibacterium thermophilum</name>
    <dbReference type="NCBI Taxonomy" id="1169913"/>
    <lineage>
        <taxon>Bacteria</taxon>
        <taxon>Pseudomonadati</taxon>
        <taxon>Pseudomonadota</taxon>
        <taxon>Gammaproteobacteria</taxon>
        <taxon>Lysobacterales</taxon>
        <taxon>Lysobacteraceae</taxon>
        <taxon>Vulcaniibacterium</taxon>
    </lineage>
</organism>
<reference evidence="3" key="1">
    <citation type="journal article" date="2014" name="Int. J. Syst. Evol. Microbiol.">
        <title>Complete genome sequence of Corynebacterium casei LMG S-19264T (=DSM 44701T), isolated from a smear-ripened cheese.</title>
        <authorList>
            <consortium name="US DOE Joint Genome Institute (JGI-PGF)"/>
            <person name="Walter F."/>
            <person name="Albersmeier A."/>
            <person name="Kalinowski J."/>
            <person name="Ruckert C."/>
        </authorList>
    </citation>
    <scope>NUCLEOTIDE SEQUENCE</scope>
    <source>
        <strain evidence="3">KCTC 32020</strain>
    </source>
</reference>
<protein>
    <recommendedName>
        <fullName evidence="2">Metallo-beta-lactamase domain-containing protein</fullName>
    </recommendedName>
</protein>
<dbReference type="InterPro" id="IPR001279">
    <property type="entry name" value="Metallo-B-lactamas"/>
</dbReference>
<dbReference type="Gene3D" id="3.60.15.10">
    <property type="entry name" value="Ribonuclease Z/Hydroxyacylglutathione hydrolase-like"/>
    <property type="match status" value="1"/>
</dbReference>
<dbReference type="PANTHER" id="PTHR42951">
    <property type="entry name" value="METALLO-BETA-LACTAMASE DOMAIN-CONTAINING"/>
    <property type="match status" value="1"/>
</dbReference>
<name>A0A918Z103_9GAMM</name>
<dbReference type="InterPro" id="IPR036866">
    <property type="entry name" value="RibonucZ/Hydroxyglut_hydro"/>
</dbReference>
<comment type="similarity">
    <text evidence="1">Belongs to the metallo-beta-lactamase superfamily. Class-B beta-lactamase family.</text>
</comment>
<dbReference type="RefSeq" id="WP_186760860.1">
    <property type="nucleotide sequence ID" value="NZ_BNCF01000006.1"/>
</dbReference>
<dbReference type="GO" id="GO:0017001">
    <property type="term" value="P:antibiotic catabolic process"/>
    <property type="evidence" value="ECO:0007669"/>
    <property type="project" value="UniProtKB-ARBA"/>
</dbReference>
<keyword evidence="4" id="KW-1185">Reference proteome</keyword>
<reference evidence="3" key="2">
    <citation type="submission" date="2020-09" db="EMBL/GenBank/DDBJ databases">
        <authorList>
            <person name="Sun Q."/>
            <person name="Kim S."/>
        </authorList>
    </citation>
    <scope>NUCLEOTIDE SEQUENCE</scope>
    <source>
        <strain evidence="3">KCTC 32020</strain>
    </source>
</reference>
<evidence type="ECO:0000313" key="3">
    <source>
        <dbReference type="EMBL" id="GHE33024.1"/>
    </source>
</evidence>
<dbReference type="PANTHER" id="PTHR42951:SF4">
    <property type="entry name" value="ACYL-COENZYME A THIOESTERASE MBLAC2"/>
    <property type="match status" value="1"/>
</dbReference>
<dbReference type="SUPFAM" id="SSF56281">
    <property type="entry name" value="Metallo-hydrolase/oxidoreductase"/>
    <property type="match status" value="1"/>
</dbReference>
<evidence type="ECO:0000313" key="4">
    <source>
        <dbReference type="Proteomes" id="UP000636453"/>
    </source>
</evidence>
<dbReference type="AlphaFoldDB" id="A0A918Z103"/>
<evidence type="ECO:0000256" key="1">
    <source>
        <dbReference type="ARBA" id="ARBA00005250"/>
    </source>
</evidence>
<accession>A0A918Z103</accession>
<proteinExistence type="inferred from homology"/>
<dbReference type="InterPro" id="IPR050855">
    <property type="entry name" value="NDM-1-like"/>
</dbReference>
<comment type="caution">
    <text evidence="3">The sequence shown here is derived from an EMBL/GenBank/DDBJ whole genome shotgun (WGS) entry which is preliminary data.</text>
</comment>
<dbReference type="EMBL" id="BNCF01000006">
    <property type="protein sequence ID" value="GHE33024.1"/>
    <property type="molecule type" value="Genomic_DNA"/>
</dbReference>